<dbReference type="InterPro" id="IPR021838">
    <property type="entry name" value="DUF3431"/>
</dbReference>
<keyword evidence="2" id="KW-1185">Reference proteome</keyword>
<protein>
    <submittedName>
        <fullName evidence="1">Uncharacterized protein</fullName>
    </submittedName>
</protein>
<evidence type="ECO:0000313" key="1">
    <source>
        <dbReference type="EMBL" id="KIW69258.1"/>
    </source>
</evidence>
<accession>A0A0D2FM92</accession>
<organism evidence="1 2">
    <name type="scientific">Phialophora macrospora</name>
    <dbReference type="NCBI Taxonomy" id="1851006"/>
    <lineage>
        <taxon>Eukaryota</taxon>
        <taxon>Fungi</taxon>
        <taxon>Dikarya</taxon>
        <taxon>Ascomycota</taxon>
        <taxon>Pezizomycotina</taxon>
        <taxon>Eurotiomycetes</taxon>
        <taxon>Chaetothyriomycetidae</taxon>
        <taxon>Chaetothyriales</taxon>
        <taxon>Herpotrichiellaceae</taxon>
        <taxon>Phialophora</taxon>
    </lineage>
</organism>
<sequence length="379" mass="43805">MVLLRRTTVLSLALGALTFIFLFTHFRPFSSAERPYVYGQNDASSLYDPRVFTPGTAKPVGENYSRVLVMGRLSKEDISWLDQDLPNLPRKIYTVDAADRSGLPANKGHEAMVYLTYIIDHYDSLPDVVLFFHPHKVTWHNNILLDVSSATTIKLLSDAHVMRQGYFNTRCHLDPGCPNWLHVDQSRWKYDLYHKPEEPALTSQVFHDLFGEDVPVPDSISQPCCAQFAVSGQRIRQRPLADYIHYRDWLLHTPLDDKTSGRIMEYSWQYIFSGRFTFCPSQHKCYCDGYGICFEGGDEGLKGWLKLLRQKELVDQKLIKMWDKGVASRGSEQYKKLRHQSGEMGNQLDDMRELAVRRGYDPQTRARECGREWYEGDGF</sequence>
<proteinExistence type="predicted"/>
<evidence type="ECO:0000313" key="2">
    <source>
        <dbReference type="Proteomes" id="UP000054266"/>
    </source>
</evidence>
<dbReference type="Proteomes" id="UP000054266">
    <property type="component" value="Unassembled WGS sequence"/>
</dbReference>
<dbReference type="PANTHER" id="PTHR37490:SF3">
    <property type="entry name" value="DUF3431 DOMAIN CONTAINING PROTEIN"/>
    <property type="match status" value="1"/>
</dbReference>
<dbReference type="HOGENOM" id="CLU_031559_1_1_1"/>
<gene>
    <name evidence="1" type="ORF">PV04_05143</name>
</gene>
<dbReference type="AlphaFoldDB" id="A0A0D2FM92"/>
<dbReference type="Pfam" id="PF11913">
    <property type="entry name" value="DUF3431"/>
    <property type="match status" value="1"/>
</dbReference>
<name>A0A0D2FM92_9EURO</name>
<dbReference type="EMBL" id="KN846958">
    <property type="protein sequence ID" value="KIW69258.1"/>
    <property type="molecule type" value="Genomic_DNA"/>
</dbReference>
<reference evidence="1 2" key="1">
    <citation type="submission" date="2015-01" db="EMBL/GenBank/DDBJ databases">
        <title>The Genome Sequence of Capronia semiimmersa CBS27337.</title>
        <authorList>
            <consortium name="The Broad Institute Genomics Platform"/>
            <person name="Cuomo C."/>
            <person name="de Hoog S."/>
            <person name="Gorbushina A."/>
            <person name="Stielow B."/>
            <person name="Teixiera M."/>
            <person name="Abouelleil A."/>
            <person name="Chapman S.B."/>
            <person name="Priest M."/>
            <person name="Young S.K."/>
            <person name="Wortman J."/>
            <person name="Nusbaum C."/>
            <person name="Birren B."/>
        </authorList>
    </citation>
    <scope>NUCLEOTIDE SEQUENCE [LARGE SCALE GENOMIC DNA]</scope>
    <source>
        <strain evidence="1 2">CBS 27337</strain>
    </source>
</reference>
<dbReference type="PANTHER" id="PTHR37490">
    <property type="entry name" value="EXPRESSED PROTEIN"/>
    <property type="match status" value="1"/>
</dbReference>